<evidence type="ECO:0000256" key="5">
    <source>
        <dbReference type="ARBA" id="ARBA00022525"/>
    </source>
</evidence>
<evidence type="ECO:0000256" key="4">
    <source>
        <dbReference type="ARBA" id="ARBA00012706"/>
    </source>
</evidence>
<keyword evidence="8" id="KW-1133">Transmembrane helix</keyword>
<evidence type="ECO:0000256" key="2">
    <source>
        <dbReference type="ARBA" id="ARBA00004613"/>
    </source>
</evidence>
<evidence type="ECO:0000256" key="3">
    <source>
        <dbReference type="ARBA" id="ARBA00005641"/>
    </source>
</evidence>
<evidence type="ECO:0000256" key="7">
    <source>
        <dbReference type="ARBA" id="ARBA00023295"/>
    </source>
</evidence>
<evidence type="ECO:0000256" key="6">
    <source>
        <dbReference type="ARBA" id="ARBA00022801"/>
    </source>
</evidence>
<evidence type="ECO:0000256" key="8">
    <source>
        <dbReference type="SAM" id="Phobius"/>
    </source>
</evidence>
<keyword evidence="11" id="KW-1185">Reference proteome</keyword>
<dbReference type="GO" id="GO:0005576">
    <property type="term" value="C:extracellular region"/>
    <property type="evidence" value="ECO:0007669"/>
    <property type="project" value="UniProtKB-SubCell"/>
</dbReference>
<comment type="similarity">
    <text evidence="3">Belongs to the glycosyl hydrolase 5 (cellulase A) family.</text>
</comment>
<dbReference type="InterPro" id="IPR017853">
    <property type="entry name" value="GH"/>
</dbReference>
<dbReference type="Proteomes" id="UP001058974">
    <property type="component" value="Chromosome 5"/>
</dbReference>
<dbReference type="PANTHER" id="PTHR31451">
    <property type="match status" value="1"/>
</dbReference>
<comment type="subcellular location">
    <subcellularLocation>
        <location evidence="2">Secreted</location>
    </subcellularLocation>
</comment>
<comment type="caution">
    <text evidence="10">The sequence shown here is derived from an EMBL/GenBank/DDBJ whole genome shotgun (WGS) entry which is preliminary data.</text>
</comment>
<keyword evidence="7" id="KW-0326">Glycosidase</keyword>
<dbReference type="SUPFAM" id="SSF51445">
    <property type="entry name" value="(Trans)glycosidases"/>
    <property type="match status" value="1"/>
</dbReference>
<dbReference type="GO" id="GO:0000272">
    <property type="term" value="P:polysaccharide catabolic process"/>
    <property type="evidence" value="ECO:0007669"/>
    <property type="project" value="InterPro"/>
</dbReference>
<dbReference type="FunFam" id="3.20.20.80:FF:000012">
    <property type="entry name" value="Mannan endo-1,4-beta-mannosidase 6"/>
    <property type="match status" value="1"/>
</dbReference>
<proteinExistence type="inferred from homology"/>
<dbReference type="Pfam" id="PF26410">
    <property type="entry name" value="GH5_mannosidase"/>
    <property type="match status" value="1"/>
</dbReference>
<dbReference type="InterPro" id="IPR045053">
    <property type="entry name" value="MAN-like"/>
</dbReference>
<dbReference type="Gramene" id="Psat05G0752900-T1">
    <property type="protein sequence ID" value="KAI5412938.1"/>
    <property type="gene ID" value="KIW84_057529"/>
</dbReference>
<evidence type="ECO:0000256" key="1">
    <source>
        <dbReference type="ARBA" id="ARBA00001678"/>
    </source>
</evidence>
<evidence type="ECO:0000313" key="11">
    <source>
        <dbReference type="Proteomes" id="UP001058974"/>
    </source>
</evidence>
<feature type="domain" description="Glycoside hydrolase family 5" evidence="9">
    <location>
        <begin position="47"/>
        <end position="386"/>
    </location>
</feature>
<evidence type="ECO:0000313" key="10">
    <source>
        <dbReference type="EMBL" id="KAI5412938.1"/>
    </source>
</evidence>
<keyword evidence="8" id="KW-0472">Membrane</keyword>
<comment type="catalytic activity">
    <reaction evidence="1">
        <text>Random hydrolysis of (1-&gt;4)-beta-D-mannosidic linkages in mannans, galactomannans and glucomannans.</text>
        <dbReference type="EC" id="3.2.1.78"/>
    </reaction>
</comment>
<reference evidence="10 11" key="1">
    <citation type="journal article" date="2022" name="Nat. Genet.">
        <title>Improved pea reference genome and pan-genome highlight genomic features and evolutionary characteristics.</title>
        <authorList>
            <person name="Yang T."/>
            <person name="Liu R."/>
            <person name="Luo Y."/>
            <person name="Hu S."/>
            <person name="Wang D."/>
            <person name="Wang C."/>
            <person name="Pandey M.K."/>
            <person name="Ge S."/>
            <person name="Xu Q."/>
            <person name="Li N."/>
            <person name="Li G."/>
            <person name="Huang Y."/>
            <person name="Saxena R.K."/>
            <person name="Ji Y."/>
            <person name="Li M."/>
            <person name="Yan X."/>
            <person name="He Y."/>
            <person name="Liu Y."/>
            <person name="Wang X."/>
            <person name="Xiang C."/>
            <person name="Varshney R.K."/>
            <person name="Ding H."/>
            <person name="Gao S."/>
            <person name="Zong X."/>
        </authorList>
    </citation>
    <scope>NUCLEOTIDE SEQUENCE [LARGE SCALE GENOMIC DNA]</scope>
    <source>
        <strain evidence="10 11">cv. Zhongwan 6</strain>
    </source>
</reference>
<keyword evidence="5" id="KW-0964">Secreted</keyword>
<gene>
    <name evidence="10" type="ORF">KIW84_057529</name>
</gene>
<dbReference type="EMBL" id="JAMSHJ010000005">
    <property type="protein sequence ID" value="KAI5412938.1"/>
    <property type="molecule type" value="Genomic_DNA"/>
</dbReference>
<dbReference type="EC" id="3.2.1.78" evidence="4"/>
<sequence>MKFRPFMMFAGNGLFYPILGFASFVVFIYMSFGGLRFSLEEEKELGFVMRNGTQFMLDGKAFYVNGWNSYWLMDHSVDFSSRFKVREMMKIGAKMGLTVCRTWAFNDGHYNALQISPGHFDEQVFQALDYVIAEARQNGVRLLLSLVNNLQPYGGKSQYVKWAWQEGVGLSASNDSFFYDPSIRSYFKNYIKTVLTRKNTFTGIEYRNDPTIFGWELINEPRCMTDRSGDTLQEWIEEMSAFVKLIDKKHLLTIGNEGFYGPNDPKDLTVNPNYWASKLGSDYMRNSNVSNIDFTSVHIYPDQWFHEDEKAIETQLKFVYKWMLSHIEDGDGVLKKPVLFSEYGLSKTNQNFTISAREKMYESILNIVYKSAKRNRSGAGALVWQFLVSGMEDYTDDYGIVPGESPSTQSLFIKHSCRLAKLKGWISQQDVNFKQLL</sequence>
<accession>A0A9D4X3E9</accession>
<evidence type="ECO:0000259" key="9">
    <source>
        <dbReference type="Pfam" id="PF26410"/>
    </source>
</evidence>
<dbReference type="AlphaFoldDB" id="A0A9D4X3E9"/>
<dbReference type="PANTHER" id="PTHR31451:SF49">
    <property type="entry name" value="MANNAN ENDO-1,4-BETA-MANNOSIDASE"/>
    <property type="match status" value="1"/>
</dbReference>
<keyword evidence="8" id="KW-0812">Transmembrane</keyword>
<dbReference type="InterPro" id="IPR001547">
    <property type="entry name" value="Glyco_hydro_5"/>
</dbReference>
<keyword evidence="6" id="KW-0378">Hydrolase</keyword>
<dbReference type="Gene3D" id="3.20.20.80">
    <property type="entry name" value="Glycosidases"/>
    <property type="match status" value="1"/>
</dbReference>
<protein>
    <recommendedName>
        <fullName evidence="4">mannan endo-1,4-beta-mannosidase</fullName>
        <ecNumber evidence="4">3.2.1.78</ecNumber>
    </recommendedName>
</protein>
<feature type="transmembrane region" description="Helical" evidence="8">
    <location>
        <begin position="12"/>
        <end position="32"/>
    </location>
</feature>
<organism evidence="10 11">
    <name type="scientific">Pisum sativum</name>
    <name type="common">Garden pea</name>
    <name type="synonym">Lathyrus oleraceus</name>
    <dbReference type="NCBI Taxonomy" id="3888"/>
    <lineage>
        <taxon>Eukaryota</taxon>
        <taxon>Viridiplantae</taxon>
        <taxon>Streptophyta</taxon>
        <taxon>Embryophyta</taxon>
        <taxon>Tracheophyta</taxon>
        <taxon>Spermatophyta</taxon>
        <taxon>Magnoliopsida</taxon>
        <taxon>eudicotyledons</taxon>
        <taxon>Gunneridae</taxon>
        <taxon>Pentapetalae</taxon>
        <taxon>rosids</taxon>
        <taxon>fabids</taxon>
        <taxon>Fabales</taxon>
        <taxon>Fabaceae</taxon>
        <taxon>Papilionoideae</taxon>
        <taxon>50 kb inversion clade</taxon>
        <taxon>NPAAA clade</taxon>
        <taxon>Hologalegina</taxon>
        <taxon>IRL clade</taxon>
        <taxon>Fabeae</taxon>
        <taxon>Lathyrus</taxon>
    </lineage>
</organism>
<name>A0A9D4X3E9_PEA</name>
<dbReference type="GO" id="GO:0016985">
    <property type="term" value="F:mannan endo-1,4-beta-mannosidase activity"/>
    <property type="evidence" value="ECO:0007669"/>
    <property type="project" value="UniProtKB-EC"/>
</dbReference>